<gene>
    <name evidence="15" type="ORF">IHE44_0012273</name>
    <name evidence="14" type="ORF">IHE44_012141</name>
</gene>
<evidence type="ECO:0000256" key="6">
    <source>
        <dbReference type="ARBA" id="ARBA00023136"/>
    </source>
</evidence>
<keyword evidence="3 10" id="KW-0812">Transmembrane</keyword>
<comment type="subcellular location">
    <subcellularLocation>
        <location evidence="1">Membrane</location>
        <topology evidence="1">Multi-pass membrane protein</topology>
    </subcellularLocation>
</comment>
<keyword evidence="4 12" id="KW-1133">Transmembrane helix</keyword>
<dbReference type="PROSITE" id="PS50262">
    <property type="entry name" value="G_PROTEIN_RECEP_F1_2"/>
    <property type="match status" value="1"/>
</dbReference>
<reference evidence="14" key="1">
    <citation type="submission" date="2020-10" db="EMBL/GenBank/DDBJ databases">
        <title>Feather gene expression reveals the developmental basis of iridescence in African starlings.</title>
        <authorList>
            <person name="Rubenstein D.R."/>
        </authorList>
    </citation>
    <scope>NUCLEOTIDE SEQUENCE</scope>
    <source>
        <strain evidence="14">SS15</strain>
        <tissue evidence="14">Liver</tissue>
    </source>
</reference>
<evidence type="ECO:0000256" key="1">
    <source>
        <dbReference type="ARBA" id="ARBA00004141"/>
    </source>
</evidence>
<feature type="region of interest" description="Disordered" evidence="11">
    <location>
        <begin position="561"/>
        <end position="598"/>
    </location>
</feature>
<dbReference type="Pfam" id="PF00001">
    <property type="entry name" value="7tm_1"/>
    <property type="match status" value="1"/>
</dbReference>
<evidence type="ECO:0000256" key="11">
    <source>
        <dbReference type="SAM" id="MobiDB-lite"/>
    </source>
</evidence>
<dbReference type="PANTHER" id="PTHR45695">
    <property type="entry name" value="LEUCOKININ RECEPTOR-RELATED"/>
    <property type="match status" value="1"/>
</dbReference>
<keyword evidence="9 10" id="KW-0807">Transducer</keyword>
<dbReference type="Gene3D" id="1.20.1070.10">
    <property type="entry name" value="Rhodopsin 7-helix transmembrane proteins"/>
    <property type="match status" value="1"/>
</dbReference>
<evidence type="ECO:0000256" key="12">
    <source>
        <dbReference type="SAM" id="Phobius"/>
    </source>
</evidence>
<reference evidence="15 16" key="2">
    <citation type="journal article" date="2021" name="J. Hered.">
        <title>Feather Gene Expression Elucidates the Developmental Basis of Plumage Iridescence in African Starlings.</title>
        <authorList>
            <person name="Rubenstein D.R."/>
            <person name="Corvelo A."/>
            <person name="MacManes M.D."/>
            <person name="Maia R."/>
            <person name="Narzisi G."/>
            <person name="Rousaki A."/>
            <person name="Vandenabeele P."/>
            <person name="Shawkey M.D."/>
            <person name="Solomon J."/>
        </authorList>
    </citation>
    <scope>NUCLEOTIDE SEQUENCE [LARGE SCALE GENOMIC DNA]</scope>
    <source>
        <strain evidence="15">SS15</strain>
    </source>
</reference>
<feature type="transmembrane region" description="Helical" evidence="12">
    <location>
        <begin position="288"/>
        <end position="309"/>
    </location>
</feature>
<dbReference type="GO" id="GO:0004930">
    <property type="term" value="F:G protein-coupled receptor activity"/>
    <property type="evidence" value="ECO:0007669"/>
    <property type="project" value="UniProtKB-KW"/>
</dbReference>
<dbReference type="GO" id="GO:0005886">
    <property type="term" value="C:plasma membrane"/>
    <property type="evidence" value="ECO:0007669"/>
    <property type="project" value="TreeGrafter"/>
</dbReference>
<dbReference type="InterPro" id="IPR000276">
    <property type="entry name" value="GPCR_Rhodpsn"/>
</dbReference>
<dbReference type="CDD" id="cd15097">
    <property type="entry name" value="7tmA_Gal2_Gal3_R"/>
    <property type="match status" value="1"/>
</dbReference>
<evidence type="ECO:0000256" key="7">
    <source>
        <dbReference type="ARBA" id="ARBA00023157"/>
    </source>
</evidence>
<keyword evidence="5 10" id="KW-0297">G-protein coupled receptor</keyword>
<dbReference type="OrthoDB" id="5964776at2759"/>
<evidence type="ECO:0000256" key="9">
    <source>
        <dbReference type="ARBA" id="ARBA00023224"/>
    </source>
</evidence>
<proteinExistence type="inferred from homology"/>
<dbReference type="EMBL" id="JADDUC010000060">
    <property type="protein sequence ID" value="KAG0120627.1"/>
    <property type="molecule type" value="Genomic_DNA"/>
</dbReference>
<accession>A0A835NRS3</accession>
<dbReference type="FunFam" id="1.20.1070.10:FF:000092">
    <property type="entry name" value="Galanin receptor type 2"/>
    <property type="match status" value="1"/>
</dbReference>
<feature type="transmembrane region" description="Helical" evidence="12">
    <location>
        <begin position="127"/>
        <end position="153"/>
    </location>
</feature>
<evidence type="ECO:0000256" key="10">
    <source>
        <dbReference type="RuleBase" id="RU000688"/>
    </source>
</evidence>
<evidence type="ECO:0000313" key="14">
    <source>
        <dbReference type="EMBL" id="KAG0120627.1"/>
    </source>
</evidence>
<dbReference type="AlphaFoldDB" id="A0A835NRS3"/>
<feature type="transmembrane region" description="Helical" evidence="12">
    <location>
        <begin position="205"/>
        <end position="223"/>
    </location>
</feature>
<evidence type="ECO:0000259" key="13">
    <source>
        <dbReference type="PROSITE" id="PS50262"/>
    </source>
</evidence>
<evidence type="ECO:0000256" key="4">
    <source>
        <dbReference type="ARBA" id="ARBA00022989"/>
    </source>
</evidence>
<evidence type="ECO:0000256" key="8">
    <source>
        <dbReference type="ARBA" id="ARBA00023170"/>
    </source>
</evidence>
<dbReference type="SMART" id="SM01381">
    <property type="entry name" value="7TM_GPCR_Srsx"/>
    <property type="match status" value="1"/>
</dbReference>
<dbReference type="PRINTS" id="PR00237">
    <property type="entry name" value="GPCRRHODOPSN"/>
</dbReference>
<keyword evidence="16" id="KW-1185">Reference proteome</keyword>
<organism evidence="14">
    <name type="scientific">Lamprotornis superbus</name>
    <dbReference type="NCBI Taxonomy" id="245042"/>
    <lineage>
        <taxon>Eukaryota</taxon>
        <taxon>Metazoa</taxon>
        <taxon>Chordata</taxon>
        <taxon>Craniata</taxon>
        <taxon>Vertebrata</taxon>
        <taxon>Euteleostomi</taxon>
        <taxon>Archelosauria</taxon>
        <taxon>Archosauria</taxon>
        <taxon>Dinosauria</taxon>
        <taxon>Saurischia</taxon>
        <taxon>Theropoda</taxon>
        <taxon>Coelurosauria</taxon>
        <taxon>Aves</taxon>
        <taxon>Neognathae</taxon>
        <taxon>Neoaves</taxon>
        <taxon>Telluraves</taxon>
        <taxon>Australaves</taxon>
        <taxon>Passeriformes</taxon>
        <taxon>Sturnidae</taxon>
        <taxon>Lamprotornis</taxon>
    </lineage>
</organism>
<protein>
    <recommendedName>
        <fullName evidence="13">G-protein coupled receptors family 1 profile domain-containing protein</fullName>
    </recommendedName>
</protein>
<evidence type="ECO:0000256" key="3">
    <source>
        <dbReference type="ARBA" id="ARBA00022692"/>
    </source>
</evidence>
<reference evidence="15" key="3">
    <citation type="submission" date="2022-01" db="EMBL/GenBank/DDBJ databases">
        <authorList>
            <person name="Rubenstein D.R."/>
        </authorList>
    </citation>
    <scope>NUCLEOTIDE SEQUENCE</scope>
    <source>
        <strain evidence="15">SS15</strain>
        <tissue evidence="15">Liver</tissue>
    </source>
</reference>
<feature type="compositionally biased region" description="Basic and acidic residues" evidence="11">
    <location>
        <begin position="459"/>
        <end position="470"/>
    </location>
</feature>
<feature type="domain" description="G-protein coupled receptors family 1 profile" evidence="13">
    <location>
        <begin position="143"/>
        <end position="394"/>
    </location>
</feature>
<dbReference type="PANTHER" id="PTHR45695:SF33">
    <property type="entry name" value="GALANIN RECEPTOR 3"/>
    <property type="match status" value="1"/>
</dbReference>
<keyword evidence="8 10" id="KW-0675">Receptor</keyword>
<keyword evidence="7" id="KW-1015">Disulfide bond</keyword>
<evidence type="ECO:0000313" key="16">
    <source>
        <dbReference type="Proteomes" id="UP000618051"/>
    </source>
</evidence>
<dbReference type="Proteomes" id="UP000618051">
    <property type="component" value="Unassembled WGS sequence"/>
</dbReference>
<feature type="transmembrane region" description="Helical" evidence="12">
    <location>
        <begin position="165"/>
        <end position="185"/>
    </location>
</feature>
<dbReference type="PROSITE" id="PS00237">
    <property type="entry name" value="G_PROTEIN_RECEP_F1_1"/>
    <property type="match status" value="1"/>
</dbReference>
<evidence type="ECO:0000313" key="15">
    <source>
        <dbReference type="EMBL" id="KAI1239161.1"/>
    </source>
</evidence>
<keyword evidence="6 12" id="KW-0472">Membrane</keyword>
<evidence type="ECO:0000256" key="2">
    <source>
        <dbReference type="ARBA" id="ARBA00010663"/>
    </source>
</evidence>
<comment type="caution">
    <text evidence="14">The sequence shown here is derived from an EMBL/GenBank/DDBJ whole genome shotgun (WGS) entry which is preliminary data.</text>
</comment>
<name>A0A835NRS3_9PASS</name>
<sequence length="657" mass="73242">MEVSSPSSPTCYHLALDHLSSVEHNYCTGSKEQPASGWRWSQLKEFPWGGNGGIRSLLPEVAQPWDHLQPIVASYSMALLNTSQGLDLPKQTIPRDLAALGMQEECGKMPGGLNISSDSPELRAAGIIVPIIFSLIFLVGTVGNGLVLAVLLWNGQVKYSTTNLFILNLAVADLCFIICCVPFQATIYTLDGWLFGAFACKAVHFLIYLTMYASSFTLAAVSVDRYLAIRYPLKSRDLRTSRNAGVAIVVIWSLSLLFAGPYLSYYQIIHYHGVPICVPIWEDQRRKVLDIITFVFGYLLPVTVVSLAYTRTIKFLWTSVDPIERISVSRKAKSKVTKMIVTVAILFCLCWLPHHLVILCFWFGHFPFNRATYAFRLASHCLSYTNSCLNPIVYALISKHFRKRFKQAFTCLFFQNKIRKKKKRRVGRKVHMVNVERGFANRTGDFYGGNTEMTQVPEENTRKRDHEGASRARAWTRQVQDAMVSVEKELLEEEVLATAGHSLDVTPLRGTVGQDQEEALGKADLGTQKTATNLMGCAGKSVAQGARTEKSCWEKLRPLGQKQEENQAVPVNSSQHSGAVKKKPSTRQGRSLKSCGQHHSSSMEVAKGACSKHFHDAGQLLSTLVRAGNCTWHWSPPNIEAYSLQAVGESFLKDIQL</sequence>
<dbReference type="EMBL" id="JADDUC020000005">
    <property type="protein sequence ID" value="KAI1239161.1"/>
    <property type="molecule type" value="Genomic_DNA"/>
</dbReference>
<comment type="similarity">
    <text evidence="2 10">Belongs to the G-protein coupled receptor 1 family.</text>
</comment>
<evidence type="ECO:0000256" key="5">
    <source>
        <dbReference type="ARBA" id="ARBA00023040"/>
    </source>
</evidence>
<dbReference type="InterPro" id="IPR000405">
    <property type="entry name" value="Galanin_rcpt"/>
</dbReference>
<feature type="region of interest" description="Disordered" evidence="11">
    <location>
        <begin position="450"/>
        <end position="472"/>
    </location>
</feature>
<feature type="transmembrane region" description="Helical" evidence="12">
    <location>
        <begin position="339"/>
        <end position="365"/>
    </location>
</feature>
<dbReference type="SUPFAM" id="SSF81321">
    <property type="entry name" value="Family A G protein-coupled receptor-like"/>
    <property type="match status" value="1"/>
</dbReference>
<dbReference type="PRINTS" id="PR00663">
    <property type="entry name" value="GALANINR"/>
</dbReference>
<dbReference type="InterPro" id="IPR017452">
    <property type="entry name" value="GPCR_Rhodpsn_7TM"/>
</dbReference>
<feature type="transmembrane region" description="Helical" evidence="12">
    <location>
        <begin position="244"/>
        <end position="268"/>
    </location>
</feature>